<dbReference type="Pfam" id="PF00067">
    <property type="entry name" value="p450"/>
    <property type="match status" value="1"/>
</dbReference>
<dbReference type="PRINTS" id="PR00465">
    <property type="entry name" value="EP450IV"/>
</dbReference>
<comment type="similarity">
    <text evidence="2">Belongs to the cytochrome P450 family.</text>
</comment>
<reference evidence="8" key="1">
    <citation type="submission" date="2021-03" db="EMBL/GenBank/DDBJ databases">
        <authorList>
            <person name="Tagirdzhanova G."/>
        </authorList>
    </citation>
    <scope>NUCLEOTIDE SEQUENCE</scope>
</reference>
<gene>
    <name evidence="8" type="ORF">GOMPHAMPRED_002844</name>
</gene>
<keyword evidence="9" id="KW-1185">Reference proteome</keyword>
<dbReference type="InterPro" id="IPR036396">
    <property type="entry name" value="Cyt_P450_sf"/>
</dbReference>
<organism evidence="8 9">
    <name type="scientific">Gomphillus americanus</name>
    <dbReference type="NCBI Taxonomy" id="1940652"/>
    <lineage>
        <taxon>Eukaryota</taxon>
        <taxon>Fungi</taxon>
        <taxon>Dikarya</taxon>
        <taxon>Ascomycota</taxon>
        <taxon>Pezizomycotina</taxon>
        <taxon>Lecanoromycetes</taxon>
        <taxon>OSLEUM clade</taxon>
        <taxon>Ostropomycetidae</taxon>
        <taxon>Ostropales</taxon>
        <taxon>Graphidaceae</taxon>
        <taxon>Gomphilloideae</taxon>
        <taxon>Gomphillus</taxon>
    </lineage>
</organism>
<dbReference type="GO" id="GO:0016705">
    <property type="term" value="F:oxidoreductase activity, acting on paired donors, with incorporation or reduction of molecular oxygen"/>
    <property type="evidence" value="ECO:0007669"/>
    <property type="project" value="InterPro"/>
</dbReference>
<evidence type="ECO:0000256" key="2">
    <source>
        <dbReference type="ARBA" id="ARBA00010617"/>
    </source>
</evidence>
<dbReference type="InterPro" id="IPR050121">
    <property type="entry name" value="Cytochrome_P450_monoxygenase"/>
</dbReference>
<dbReference type="GO" id="GO:0020037">
    <property type="term" value="F:heme binding"/>
    <property type="evidence" value="ECO:0007669"/>
    <property type="project" value="InterPro"/>
</dbReference>
<dbReference type="PANTHER" id="PTHR24305:SF187">
    <property type="entry name" value="P450, PUTATIVE (EUROFUNG)-RELATED"/>
    <property type="match status" value="1"/>
</dbReference>
<name>A0A8H3FCH5_9LECA</name>
<dbReference type="SUPFAM" id="SSF48264">
    <property type="entry name" value="Cytochrome P450"/>
    <property type="match status" value="1"/>
</dbReference>
<dbReference type="Proteomes" id="UP000664169">
    <property type="component" value="Unassembled WGS sequence"/>
</dbReference>
<evidence type="ECO:0000313" key="8">
    <source>
        <dbReference type="EMBL" id="CAF9923456.1"/>
    </source>
</evidence>
<evidence type="ECO:0000313" key="9">
    <source>
        <dbReference type="Proteomes" id="UP000664169"/>
    </source>
</evidence>
<evidence type="ECO:0000256" key="1">
    <source>
        <dbReference type="ARBA" id="ARBA00001971"/>
    </source>
</evidence>
<keyword evidence="6" id="KW-0503">Monooxygenase</keyword>
<accession>A0A8H3FCH5</accession>
<keyword evidence="3 7" id="KW-0479">Metal-binding</keyword>
<keyword evidence="7" id="KW-0349">Heme</keyword>
<keyword evidence="4" id="KW-0560">Oxidoreductase</keyword>
<dbReference type="OrthoDB" id="6692864at2759"/>
<dbReference type="PRINTS" id="PR00385">
    <property type="entry name" value="P450"/>
</dbReference>
<protein>
    <recommendedName>
        <fullName evidence="10">Cytochrome P450</fullName>
    </recommendedName>
</protein>
<dbReference type="CDD" id="cd11061">
    <property type="entry name" value="CYP67-like"/>
    <property type="match status" value="1"/>
</dbReference>
<dbReference type="GO" id="GO:0004497">
    <property type="term" value="F:monooxygenase activity"/>
    <property type="evidence" value="ECO:0007669"/>
    <property type="project" value="UniProtKB-KW"/>
</dbReference>
<evidence type="ECO:0000256" key="3">
    <source>
        <dbReference type="ARBA" id="ARBA00022723"/>
    </source>
</evidence>
<dbReference type="Gene3D" id="1.10.630.10">
    <property type="entry name" value="Cytochrome P450"/>
    <property type="match status" value="1"/>
</dbReference>
<dbReference type="AlphaFoldDB" id="A0A8H3FCH5"/>
<dbReference type="InterPro" id="IPR001128">
    <property type="entry name" value="Cyt_P450"/>
</dbReference>
<keyword evidence="5 7" id="KW-0408">Iron</keyword>
<comment type="cofactor">
    <cofactor evidence="1 7">
        <name>heme</name>
        <dbReference type="ChEBI" id="CHEBI:30413"/>
    </cofactor>
</comment>
<evidence type="ECO:0000256" key="5">
    <source>
        <dbReference type="ARBA" id="ARBA00023004"/>
    </source>
</evidence>
<dbReference type="PANTHER" id="PTHR24305">
    <property type="entry name" value="CYTOCHROME P450"/>
    <property type="match status" value="1"/>
</dbReference>
<dbReference type="EMBL" id="CAJPDQ010000019">
    <property type="protein sequence ID" value="CAF9923456.1"/>
    <property type="molecule type" value="Genomic_DNA"/>
</dbReference>
<evidence type="ECO:0000256" key="4">
    <source>
        <dbReference type="ARBA" id="ARBA00023002"/>
    </source>
</evidence>
<feature type="binding site" description="axial binding residue" evidence="7">
    <location>
        <position position="359"/>
    </location>
    <ligand>
        <name>heme</name>
        <dbReference type="ChEBI" id="CHEBI:30413"/>
    </ligand>
    <ligandPart>
        <name>Fe</name>
        <dbReference type="ChEBI" id="CHEBI:18248"/>
    </ligandPart>
</feature>
<proteinExistence type="inferred from homology"/>
<dbReference type="GO" id="GO:0005506">
    <property type="term" value="F:iron ion binding"/>
    <property type="evidence" value="ECO:0007669"/>
    <property type="project" value="InterPro"/>
</dbReference>
<evidence type="ECO:0000256" key="6">
    <source>
        <dbReference type="ARBA" id="ARBA00023033"/>
    </source>
</evidence>
<comment type="caution">
    <text evidence="8">The sequence shown here is derived from an EMBL/GenBank/DDBJ whole genome shotgun (WGS) entry which is preliminary data.</text>
</comment>
<evidence type="ECO:0000256" key="7">
    <source>
        <dbReference type="PIRSR" id="PIRSR602403-1"/>
    </source>
</evidence>
<sequence>MGMLSALYAGPNEVTVYDPAVFAAVDGPGNKCTKPSWYDMLQPTVALNTTRDRVEHDDRRKAWNRALNPEALRSYRSRIDRYTDLLDDYIASHVGEPISANDIFYWFTFDIMGDLAYGKSFGMLSEHKWHYAIAWMNEFMGLLGPISPVPWLARFLFHVPGVTPKWHRFMDWCQDRMKDRLTMEPNEPDVSTWLIDHVRSDGIVGKPQFDTLHGDAVTMTIAGSDTSAQTLLFIFYHLAKDSTRQNQLRQEIIHSNAQSSDASVLGDCPYLDGFINETLRVHPPVATGAIRQAGPGGIDVAGINIPEGTIIVAPRYCIARREDCFEKADQFIPERWTSAPHMAKRKEAFAPFALGRYSCVGKGLAFLQMRCLVTQLVTKYSVHFVDNTDPDACWRDLKDNFTGLPGKLDLIFKPIKV</sequence>
<evidence type="ECO:0008006" key="10">
    <source>
        <dbReference type="Google" id="ProtNLM"/>
    </source>
</evidence>
<dbReference type="InterPro" id="IPR002403">
    <property type="entry name" value="Cyt_P450_E_grp-IV"/>
</dbReference>